<proteinExistence type="predicted"/>
<evidence type="ECO:0000313" key="3">
    <source>
        <dbReference type="Proteomes" id="UP000011607"/>
    </source>
</evidence>
<dbReference type="InterPro" id="IPR040624">
    <property type="entry name" value="HalOD1"/>
</dbReference>
<dbReference type="Pfam" id="PF18545">
    <property type="entry name" value="HalOD1"/>
    <property type="match status" value="1"/>
</dbReference>
<dbReference type="RefSeq" id="WP_006671204.1">
    <property type="nucleotide sequence ID" value="NZ_AOMA01000008.1"/>
</dbReference>
<gene>
    <name evidence="2" type="ORF">C446_01156</name>
</gene>
<keyword evidence="3" id="KW-1185">Reference proteome</keyword>
<accession>M0MQ36</accession>
<dbReference type="Proteomes" id="UP000011607">
    <property type="component" value="Unassembled WGS sequence"/>
</dbReference>
<comment type="caution">
    <text evidence="2">The sequence shown here is derived from an EMBL/GenBank/DDBJ whole genome shotgun (WGS) entry which is preliminary data.</text>
</comment>
<sequence>MHQSLVTALDRIAAYEDRDPTALPPLYEAVDTEALTALLESPGPVAVRFEYTSYEIVIGPDPQEVTVLEREE</sequence>
<protein>
    <recommendedName>
        <fullName evidence="1">Halobacterial output domain-containing protein</fullName>
    </recommendedName>
</protein>
<evidence type="ECO:0000313" key="2">
    <source>
        <dbReference type="EMBL" id="EMA46565.1"/>
    </source>
</evidence>
<dbReference type="eggNOG" id="arCOG08980">
    <property type="taxonomic scope" value="Archaea"/>
</dbReference>
<reference evidence="2 3" key="1">
    <citation type="journal article" date="2014" name="PLoS Genet.">
        <title>Phylogenetically driven sequencing of extremely halophilic archaea reveals strategies for static and dynamic osmo-response.</title>
        <authorList>
            <person name="Becker E.A."/>
            <person name="Seitzer P.M."/>
            <person name="Tritt A."/>
            <person name="Larsen D."/>
            <person name="Krusor M."/>
            <person name="Yao A.I."/>
            <person name="Wu D."/>
            <person name="Madern D."/>
            <person name="Eisen J.A."/>
            <person name="Darling A.E."/>
            <person name="Facciotti M.T."/>
        </authorList>
    </citation>
    <scope>NUCLEOTIDE SEQUENCE [LARGE SCALE GENOMIC DNA]</scope>
    <source>
        <strain evidence="2 3">JCM 10879</strain>
    </source>
</reference>
<evidence type="ECO:0000259" key="1">
    <source>
        <dbReference type="Pfam" id="PF18545"/>
    </source>
</evidence>
<name>M0MQ36_9EURY</name>
<dbReference type="OrthoDB" id="221929at2157"/>
<dbReference type="AlphaFoldDB" id="M0MQ36"/>
<feature type="domain" description="Halobacterial output" evidence="1">
    <location>
        <begin position="7"/>
        <end position="61"/>
    </location>
</feature>
<dbReference type="EMBL" id="AOMA01000008">
    <property type="protein sequence ID" value="EMA46565.1"/>
    <property type="molecule type" value="Genomic_DNA"/>
</dbReference>
<organism evidence="2 3">
    <name type="scientific">Halobiforma nitratireducens JCM 10879</name>
    <dbReference type="NCBI Taxonomy" id="1227454"/>
    <lineage>
        <taxon>Archaea</taxon>
        <taxon>Methanobacteriati</taxon>
        <taxon>Methanobacteriota</taxon>
        <taxon>Stenosarchaea group</taxon>
        <taxon>Halobacteria</taxon>
        <taxon>Halobacteriales</taxon>
        <taxon>Natrialbaceae</taxon>
        <taxon>Halobiforma</taxon>
    </lineage>
</organism>